<sequence length="199" mass="23313">MISIKVISPKLKNAKHKANLSQPSITKYNNLNSFNDYFRGQRIYEKGQRHHQRISINDSRCKTDSRLFENYSSSTKRLSIQSSTLCLSNTKSQSTSPKTTINVSSTLNQNSQIKVNIKSPKKQKHKQSLDQTVPISNDFKNKFDALFLKTKTLIQHYKQREQQFIKREKELNQEILKLKTRIEIQNRLLISYNIPHTKF</sequence>
<accession>A0A8S1N2I4</accession>
<name>A0A8S1N2I4_PARPR</name>
<organism evidence="2 3">
    <name type="scientific">Paramecium primaurelia</name>
    <dbReference type="NCBI Taxonomy" id="5886"/>
    <lineage>
        <taxon>Eukaryota</taxon>
        <taxon>Sar</taxon>
        <taxon>Alveolata</taxon>
        <taxon>Ciliophora</taxon>
        <taxon>Intramacronucleata</taxon>
        <taxon>Oligohymenophorea</taxon>
        <taxon>Peniculida</taxon>
        <taxon>Parameciidae</taxon>
        <taxon>Paramecium</taxon>
    </lineage>
</organism>
<reference evidence="2" key="1">
    <citation type="submission" date="2021-01" db="EMBL/GenBank/DDBJ databases">
        <authorList>
            <consortium name="Genoscope - CEA"/>
            <person name="William W."/>
        </authorList>
    </citation>
    <scope>NUCLEOTIDE SEQUENCE</scope>
</reference>
<dbReference type="Proteomes" id="UP000688137">
    <property type="component" value="Unassembled WGS sequence"/>
</dbReference>
<evidence type="ECO:0000313" key="2">
    <source>
        <dbReference type="EMBL" id="CAD8087477.1"/>
    </source>
</evidence>
<protein>
    <submittedName>
        <fullName evidence="2">Uncharacterized protein</fullName>
    </submittedName>
</protein>
<dbReference type="OMA" id="NIPQTKF"/>
<keyword evidence="3" id="KW-1185">Reference proteome</keyword>
<evidence type="ECO:0000313" key="3">
    <source>
        <dbReference type="Proteomes" id="UP000688137"/>
    </source>
</evidence>
<proteinExistence type="predicted"/>
<evidence type="ECO:0000256" key="1">
    <source>
        <dbReference type="SAM" id="Coils"/>
    </source>
</evidence>
<comment type="caution">
    <text evidence="2">The sequence shown here is derived from an EMBL/GenBank/DDBJ whole genome shotgun (WGS) entry which is preliminary data.</text>
</comment>
<gene>
    <name evidence="2" type="ORF">PPRIM_AZ9-3.1.T0780219</name>
</gene>
<keyword evidence="1" id="KW-0175">Coiled coil</keyword>
<dbReference type="EMBL" id="CAJJDM010000081">
    <property type="protein sequence ID" value="CAD8087477.1"/>
    <property type="molecule type" value="Genomic_DNA"/>
</dbReference>
<feature type="coiled-coil region" evidence="1">
    <location>
        <begin position="154"/>
        <end position="188"/>
    </location>
</feature>
<dbReference type="AlphaFoldDB" id="A0A8S1N2I4"/>